<gene>
    <name evidence="2" type="ORF">SE17_08005</name>
</gene>
<reference evidence="2 3" key="1">
    <citation type="submission" date="2015-09" db="EMBL/GenBank/DDBJ databases">
        <title>Draft genome sequence of Kouleothrix aurantiaca JCM 19913.</title>
        <authorList>
            <person name="Hemp J."/>
        </authorList>
    </citation>
    <scope>NUCLEOTIDE SEQUENCE [LARGE SCALE GENOMIC DNA]</scope>
    <source>
        <strain evidence="2 3">COM-B</strain>
    </source>
</reference>
<evidence type="ECO:0000313" key="2">
    <source>
        <dbReference type="EMBL" id="KPV53717.1"/>
    </source>
</evidence>
<keyword evidence="1" id="KW-0812">Transmembrane</keyword>
<dbReference type="EMBL" id="LJCR01000193">
    <property type="protein sequence ID" value="KPV53717.1"/>
    <property type="molecule type" value="Genomic_DNA"/>
</dbReference>
<name>A0A0N8PSU7_9CHLR</name>
<evidence type="ECO:0008006" key="4">
    <source>
        <dbReference type="Google" id="ProtNLM"/>
    </source>
</evidence>
<organism evidence="2 3">
    <name type="scientific">Kouleothrix aurantiaca</name>
    <dbReference type="NCBI Taxonomy" id="186479"/>
    <lineage>
        <taxon>Bacteria</taxon>
        <taxon>Bacillati</taxon>
        <taxon>Chloroflexota</taxon>
        <taxon>Chloroflexia</taxon>
        <taxon>Chloroflexales</taxon>
        <taxon>Roseiflexineae</taxon>
        <taxon>Roseiflexaceae</taxon>
        <taxon>Kouleothrix</taxon>
    </lineage>
</organism>
<feature type="non-terminal residue" evidence="2">
    <location>
        <position position="1"/>
    </location>
</feature>
<comment type="caution">
    <text evidence="2">The sequence shown here is derived from an EMBL/GenBank/DDBJ whole genome shotgun (WGS) entry which is preliminary data.</text>
</comment>
<keyword evidence="3" id="KW-1185">Reference proteome</keyword>
<sequence length="172" mass="17815">YLVFGVGLMFLSLALYERLQAGSPALAQAVAGFGLIYAVLVVVVGTLAISSVSTVARLAGENPAQAATVWLALDAVETGLGGGGGETVVNALWLLLLSGVALWARELPRALNYFGVLVGVAGILGVLLTSLSLMAVVYGLGLIVWFAWLGIAMLRRSPARSVQTRHGTSFST</sequence>
<keyword evidence="1" id="KW-0472">Membrane</keyword>
<protein>
    <recommendedName>
        <fullName evidence="4">DUF4386 family protein</fullName>
    </recommendedName>
</protein>
<dbReference type="AlphaFoldDB" id="A0A0N8PSU7"/>
<keyword evidence="1" id="KW-1133">Transmembrane helix</keyword>
<accession>A0A0N8PSU7</accession>
<feature type="transmembrane region" description="Helical" evidence="1">
    <location>
        <begin position="135"/>
        <end position="154"/>
    </location>
</feature>
<dbReference type="Proteomes" id="UP000050509">
    <property type="component" value="Unassembled WGS sequence"/>
</dbReference>
<feature type="transmembrane region" description="Helical" evidence="1">
    <location>
        <begin position="111"/>
        <end position="129"/>
    </location>
</feature>
<proteinExistence type="predicted"/>
<evidence type="ECO:0000256" key="1">
    <source>
        <dbReference type="SAM" id="Phobius"/>
    </source>
</evidence>
<evidence type="ECO:0000313" key="3">
    <source>
        <dbReference type="Proteomes" id="UP000050509"/>
    </source>
</evidence>